<dbReference type="GO" id="GO:0005524">
    <property type="term" value="F:ATP binding"/>
    <property type="evidence" value="ECO:0007669"/>
    <property type="project" value="UniProtKB-KW"/>
</dbReference>
<comment type="caution">
    <text evidence="4">The sequence shown here is derived from an EMBL/GenBank/DDBJ whole genome shotgun (WGS) entry which is preliminary data.</text>
</comment>
<evidence type="ECO:0000313" key="4">
    <source>
        <dbReference type="EMBL" id="TKW58670.1"/>
    </source>
</evidence>
<evidence type="ECO:0000313" key="5">
    <source>
        <dbReference type="Proteomes" id="UP000310108"/>
    </source>
</evidence>
<dbReference type="PANTHER" id="PTHR19375">
    <property type="entry name" value="HEAT SHOCK PROTEIN 70KDA"/>
    <property type="match status" value="1"/>
</dbReference>
<evidence type="ECO:0000256" key="2">
    <source>
        <dbReference type="ARBA" id="ARBA00022741"/>
    </source>
</evidence>
<dbReference type="Pfam" id="PF00012">
    <property type="entry name" value="HSP70"/>
    <property type="match status" value="1"/>
</dbReference>
<keyword evidence="5" id="KW-1185">Reference proteome</keyword>
<dbReference type="AlphaFoldDB" id="A0A4U6XS09"/>
<evidence type="ECO:0000256" key="3">
    <source>
        <dbReference type="ARBA" id="ARBA00022840"/>
    </source>
</evidence>
<dbReference type="EMBL" id="PJEX01000021">
    <property type="protein sequence ID" value="TKW58670.1"/>
    <property type="molecule type" value="Genomic_DNA"/>
</dbReference>
<reference evidence="4 5" key="1">
    <citation type="journal article" date="2019" name="PLoS ONE">
        <title>Comparative genome analysis indicates high evolutionary potential of pathogenicity genes in Colletotrichum tanaceti.</title>
        <authorList>
            <person name="Lelwala R.V."/>
            <person name="Korhonen P.K."/>
            <person name="Young N.D."/>
            <person name="Scott J.B."/>
            <person name="Ades P.A."/>
            <person name="Gasser R.B."/>
            <person name="Taylor P.W.J."/>
        </authorList>
    </citation>
    <scope>NUCLEOTIDE SEQUENCE [LARGE SCALE GENOMIC DNA]</scope>
    <source>
        <strain evidence="4">BRIP57314</strain>
    </source>
</reference>
<dbReference type="OrthoDB" id="4848857at2759"/>
<proteinExistence type="inferred from homology"/>
<dbReference type="FunFam" id="3.30.420.40:FF:000028">
    <property type="entry name" value="heat shock 70 kDa protein-like"/>
    <property type="match status" value="1"/>
</dbReference>
<name>A0A4U6XS09_9PEZI</name>
<sequence>MWMSFAETLPLVLARLKATADQWLGESTTHVVIAVPRRVRDDERRAIGEAAESVGLSVLVLLPAPRAAALAFGLDDHRDERVGLVVEICRRNSEVSLMGYDRGVFEDLADVADTAIGEEMADLVQEGSHPTGSRATVAALAHVDLVIREAGMTRGGVDDVVLVVDEYVRNGRARSLVRGFFGGRGPLGCLYGADGVCDPGEAITMGAAVQARMYTLPRLLGDRGRLRTTGVITTVDDRVLPGLMLP</sequence>
<dbReference type="STRING" id="1306861.A0A4U6XS09"/>
<dbReference type="InterPro" id="IPR043129">
    <property type="entry name" value="ATPase_NBD"/>
</dbReference>
<gene>
    <name evidence="4" type="primary">GRP78</name>
    <name evidence="4" type="ORF">CTA1_9287</name>
</gene>
<evidence type="ECO:0000256" key="1">
    <source>
        <dbReference type="ARBA" id="ARBA00007381"/>
    </source>
</evidence>
<dbReference type="GO" id="GO:0140662">
    <property type="term" value="F:ATP-dependent protein folding chaperone"/>
    <property type="evidence" value="ECO:0007669"/>
    <property type="project" value="InterPro"/>
</dbReference>
<protein>
    <submittedName>
        <fullName evidence="4">78 kDa glucose-regulated-like protein</fullName>
    </submittedName>
</protein>
<keyword evidence="2" id="KW-0547">Nucleotide-binding</keyword>
<accession>A0A4U6XS09</accession>
<dbReference type="SUPFAM" id="SSF53067">
    <property type="entry name" value="Actin-like ATPase domain"/>
    <property type="match status" value="1"/>
</dbReference>
<organism evidence="4 5">
    <name type="scientific">Colletotrichum tanaceti</name>
    <dbReference type="NCBI Taxonomy" id="1306861"/>
    <lineage>
        <taxon>Eukaryota</taxon>
        <taxon>Fungi</taxon>
        <taxon>Dikarya</taxon>
        <taxon>Ascomycota</taxon>
        <taxon>Pezizomycotina</taxon>
        <taxon>Sordariomycetes</taxon>
        <taxon>Hypocreomycetidae</taxon>
        <taxon>Glomerellales</taxon>
        <taxon>Glomerellaceae</taxon>
        <taxon>Colletotrichum</taxon>
        <taxon>Colletotrichum destructivum species complex</taxon>
    </lineage>
</organism>
<comment type="similarity">
    <text evidence="1">Belongs to the heat shock protein 70 family.</text>
</comment>
<keyword evidence="3" id="KW-0067">ATP-binding</keyword>
<dbReference type="InterPro" id="IPR013126">
    <property type="entry name" value="Hsp_70_fam"/>
</dbReference>
<dbReference type="Proteomes" id="UP000310108">
    <property type="component" value="Unassembled WGS sequence"/>
</dbReference>
<dbReference type="Gene3D" id="3.30.420.40">
    <property type="match status" value="2"/>
</dbReference>